<feature type="transmembrane region" description="Helical" evidence="1">
    <location>
        <begin position="101"/>
        <end position="122"/>
    </location>
</feature>
<sequence>MSKDRTHDPRTFYWVWFGVFTAVSVIANAWHAGVKAPAYFKALRTGDTSVLWEAWKTAGDLPPAWFTLGAVALGALMPIALAFGSHALANPRPNVGNIRRWVNFTLTGATVTGAFVLSFLAMQDLSMMLLGLSAWTAAIVPIAVDIAIVSALAELVARSPEVQDNAVERRVTEHVEALNVARQADVEHIMSQLDARHDAGMKQLLEQLDANREADRGALHASLTMQLTEQLTGHAEALRDAITEQLVTHRPTREASNAPRSLPRAEPLVLSRDASEVADELAATGNFDQSAEVITRVLELSLDGLSQRKVSEALSVEMPDVKAPSGSTVGRIVNAAKDLEPPLSAAS</sequence>
<organism evidence="2 3">
    <name type="scientific">Mycolicibacterium mageritense</name>
    <name type="common">Mycobacterium mageritense</name>
    <dbReference type="NCBI Taxonomy" id="53462"/>
    <lineage>
        <taxon>Bacteria</taxon>
        <taxon>Bacillati</taxon>
        <taxon>Actinomycetota</taxon>
        <taxon>Actinomycetes</taxon>
        <taxon>Mycobacteriales</taxon>
        <taxon>Mycobacteriaceae</taxon>
        <taxon>Mycolicibacterium</taxon>
    </lineage>
</organism>
<protein>
    <recommendedName>
        <fullName evidence="4">DUF2637 domain-containing protein</fullName>
    </recommendedName>
</protein>
<keyword evidence="1" id="KW-1133">Transmembrane helix</keyword>
<name>A0ABM7HST9_MYCME</name>
<dbReference type="Proteomes" id="UP000465622">
    <property type="component" value="Chromosome"/>
</dbReference>
<proteinExistence type="predicted"/>
<reference evidence="2 3" key="1">
    <citation type="journal article" date="2019" name="Emerg. Microbes Infect.">
        <title>Comprehensive subspecies identification of 175 nontuberculous mycobacteria species based on 7547 genomic profiles.</title>
        <authorList>
            <person name="Matsumoto Y."/>
            <person name="Kinjo T."/>
            <person name="Motooka D."/>
            <person name="Nabeya D."/>
            <person name="Jung N."/>
            <person name="Uechi K."/>
            <person name="Horii T."/>
            <person name="Iida T."/>
            <person name="Fujita J."/>
            <person name="Nakamura S."/>
        </authorList>
    </citation>
    <scope>NUCLEOTIDE SEQUENCE [LARGE SCALE GENOMIC DNA]</scope>
    <source>
        <strain evidence="2 3">JCM 12375</strain>
    </source>
</reference>
<evidence type="ECO:0008006" key="4">
    <source>
        <dbReference type="Google" id="ProtNLM"/>
    </source>
</evidence>
<keyword evidence="1" id="KW-0812">Transmembrane</keyword>
<feature type="transmembrane region" description="Helical" evidence="1">
    <location>
        <begin position="64"/>
        <end position="89"/>
    </location>
</feature>
<keyword evidence="3" id="KW-1185">Reference proteome</keyword>
<dbReference type="RefSeq" id="WP_036431354.1">
    <property type="nucleotide sequence ID" value="NZ_AP022567.1"/>
</dbReference>
<keyword evidence="1" id="KW-0472">Membrane</keyword>
<dbReference type="EMBL" id="AP022567">
    <property type="protein sequence ID" value="BBX33630.1"/>
    <property type="molecule type" value="Genomic_DNA"/>
</dbReference>
<evidence type="ECO:0000256" key="1">
    <source>
        <dbReference type="SAM" id="Phobius"/>
    </source>
</evidence>
<evidence type="ECO:0000313" key="3">
    <source>
        <dbReference type="Proteomes" id="UP000465622"/>
    </source>
</evidence>
<accession>A0ABM7HST9</accession>
<gene>
    <name evidence="2" type="ORF">MMAGJ_29120</name>
</gene>
<evidence type="ECO:0000313" key="2">
    <source>
        <dbReference type="EMBL" id="BBX33630.1"/>
    </source>
</evidence>
<feature type="transmembrane region" description="Helical" evidence="1">
    <location>
        <begin position="12"/>
        <end position="30"/>
    </location>
</feature>
<feature type="transmembrane region" description="Helical" evidence="1">
    <location>
        <begin position="128"/>
        <end position="153"/>
    </location>
</feature>